<dbReference type="EMBL" id="JAAMPC010000016">
    <property type="protein sequence ID" value="KAG2252322.1"/>
    <property type="molecule type" value="Genomic_DNA"/>
</dbReference>
<reference evidence="1 2" key="1">
    <citation type="submission" date="2020-02" db="EMBL/GenBank/DDBJ databases">
        <authorList>
            <person name="Ma Q."/>
            <person name="Huang Y."/>
            <person name="Song X."/>
            <person name="Pei D."/>
        </authorList>
    </citation>
    <scope>NUCLEOTIDE SEQUENCE [LARGE SCALE GENOMIC DNA]</scope>
    <source>
        <strain evidence="1">Sxm20200214</strain>
        <tissue evidence="1">Leaf</tissue>
    </source>
</reference>
<proteinExistence type="predicted"/>
<keyword evidence="2" id="KW-1185">Reference proteome</keyword>
<dbReference type="OrthoDB" id="1098950at2759"/>
<gene>
    <name evidence="1" type="ORF">Bca52824_082458</name>
</gene>
<organism evidence="1 2">
    <name type="scientific">Brassica carinata</name>
    <name type="common">Ethiopian mustard</name>
    <name type="synonym">Abyssinian cabbage</name>
    <dbReference type="NCBI Taxonomy" id="52824"/>
    <lineage>
        <taxon>Eukaryota</taxon>
        <taxon>Viridiplantae</taxon>
        <taxon>Streptophyta</taxon>
        <taxon>Embryophyta</taxon>
        <taxon>Tracheophyta</taxon>
        <taxon>Spermatophyta</taxon>
        <taxon>Magnoliopsida</taxon>
        <taxon>eudicotyledons</taxon>
        <taxon>Gunneridae</taxon>
        <taxon>Pentapetalae</taxon>
        <taxon>rosids</taxon>
        <taxon>malvids</taxon>
        <taxon>Brassicales</taxon>
        <taxon>Brassicaceae</taxon>
        <taxon>Brassiceae</taxon>
        <taxon>Brassica</taxon>
    </lineage>
</organism>
<comment type="caution">
    <text evidence="1">The sequence shown here is derived from an EMBL/GenBank/DDBJ whole genome shotgun (WGS) entry which is preliminary data.</text>
</comment>
<dbReference type="PANTHER" id="PTHR36376:SF1">
    <property type="entry name" value="OS09G0514700 PROTEIN"/>
    <property type="match status" value="1"/>
</dbReference>
<protein>
    <submittedName>
        <fullName evidence="1">Uncharacterized protein</fullName>
    </submittedName>
</protein>
<dbReference type="PANTHER" id="PTHR36376">
    <property type="entry name" value="OS09G0514700 PROTEIN"/>
    <property type="match status" value="1"/>
</dbReference>
<name>A0A8X7PJY0_BRACI</name>
<evidence type="ECO:0000313" key="1">
    <source>
        <dbReference type="EMBL" id="KAG2252322.1"/>
    </source>
</evidence>
<dbReference type="AlphaFoldDB" id="A0A8X7PJY0"/>
<dbReference type="Proteomes" id="UP000886595">
    <property type="component" value="Unassembled WGS sequence"/>
</dbReference>
<accession>A0A8X7PJY0</accession>
<sequence>MVRRQDVDFYRWFSRKELRSLCKKYSLPANRSTSEYMAESLASYLEKNCFNSVGFGIQDSPGAHSRVPASRKRDSFGNELNIARGGCFQGTVVREPGFILGDSTQTQERNGGLIDSECAPSYMRRLNEKGPLDPQLENTMKEVDSNDRPSFEFSC</sequence>
<evidence type="ECO:0000313" key="2">
    <source>
        <dbReference type="Proteomes" id="UP000886595"/>
    </source>
</evidence>